<gene>
    <name evidence="2" type="ORF">NPIRD3C_0553</name>
</gene>
<feature type="transmembrane region" description="Helical" evidence="1">
    <location>
        <begin position="12"/>
        <end position="31"/>
    </location>
</feature>
<organism evidence="2 3">
    <name type="scientific">Nitrosopumilus piranensis</name>
    <dbReference type="NCBI Taxonomy" id="1582439"/>
    <lineage>
        <taxon>Archaea</taxon>
        <taxon>Nitrososphaerota</taxon>
        <taxon>Nitrososphaeria</taxon>
        <taxon>Nitrosopumilales</taxon>
        <taxon>Nitrosopumilaceae</taxon>
        <taxon>Nitrosopumilus</taxon>
    </lineage>
</organism>
<dbReference type="EMBL" id="CP010868">
    <property type="protein sequence ID" value="AJM91767.1"/>
    <property type="molecule type" value="Genomic_DNA"/>
</dbReference>
<dbReference type="Proteomes" id="UP000032027">
    <property type="component" value="Chromosome"/>
</dbReference>
<dbReference type="HOGENOM" id="CLU_090632_0_0_2"/>
<dbReference type="KEGG" id="nid:NPIRD3C_0553"/>
<keyword evidence="1" id="KW-0472">Membrane</keyword>
<protein>
    <submittedName>
        <fullName evidence="2">CbtA domain containing protein</fullName>
    </submittedName>
</protein>
<feature type="transmembrane region" description="Helical" evidence="1">
    <location>
        <begin position="112"/>
        <end position="130"/>
    </location>
</feature>
<feature type="transmembrane region" description="Helical" evidence="1">
    <location>
        <begin position="150"/>
        <end position="167"/>
    </location>
</feature>
<dbReference type="Pfam" id="PF09490">
    <property type="entry name" value="CbtA"/>
    <property type="match status" value="1"/>
</dbReference>
<feature type="transmembrane region" description="Helical" evidence="1">
    <location>
        <begin position="79"/>
        <end position="100"/>
    </location>
</feature>
<evidence type="ECO:0000313" key="3">
    <source>
        <dbReference type="Proteomes" id="UP000032027"/>
    </source>
</evidence>
<dbReference type="PATRIC" id="fig|1582439.9.peg.561"/>
<accession>A0A0C5C974</accession>
<evidence type="ECO:0000256" key="1">
    <source>
        <dbReference type="SAM" id="Phobius"/>
    </source>
</evidence>
<dbReference type="AlphaFoldDB" id="A0A0C5C974"/>
<feature type="transmembrane region" description="Helical" evidence="1">
    <location>
        <begin position="179"/>
        <end position="196"/>
    </location>
</feature>
<reference evidence="3" key="1">
    <citation type="submission" date="2015-02" db="EMBL/GenBank/DDBJ databases">
        <title>Characterization of two novel Thaumarchaeota isolated from the Northern Adriatic Sea.</title>
        <authorList>
            <person name="Bayer B."/>
            <person name="Vojvoda J."/>
            <person name="Offre P."/>
            <person name="Srivastava A."/>
            <person name="Elisabeth N."/>
            <person name="Garcia J.A.L."/>
            <person name="Schleper C."/>
            <person name="Herndl G.J."/>
        </authorList>
    </citation>
    <scope>NUCLEOTIDE SEQUENCE [LARGE SCALE GENOMIC DNA]</scope>
    <source>
        <strain evidence="3">D3C</strain>
    </source>
</reference>
<name>A0A0C5C974_9ARCH</name>
<keyword evidence="1" id="KW-1133">Transmembrane helix</keyword>
<sequence>MPLGDYDMKTLIFFAIVLVSGALAGTIHGAANLAIVEPYLDEAIGIENQNLFASGEEEDTPQFWVEYNSYRDWQKGGQVLAGTILGTSIGALFGIVYTLSRNSLPGKNDLRKTFVLAGIMWLTIYFIPFLKYPANPPTVGDGETVVLRAILYLSFIAISGFGVVGFYQLYKKLKSNTKVLAFAGYAIFIGIVFALMPPNPDEITAPMDLVNGFRAMSVVAVSVFWVSVAVILGMFWHKFRPDVQKPVIQN</sequence>
<reference evidence="2 3" key="2">
    <citation type="journal article" date="2016" name="ISME J.">
        <title>Physiological and genomic characterization of two novel marine thaumarchaeal strains indicates niche differentiation.</title>
        <authorList>
            <person name="Bayer B."/>
            <person name="Vojvoda J."/>
            <person name="Offre P."/>
            <person name="Alves R.J."/>
            <person name="Elisabeth N.H."/>
            <person name="Garcia J.A."/>
            <person name="Volland J.M."/>
            <person name="Srivastava A."/>
            <person name="Schleper C."/>
            <person name="Herndl G.J."/>
        </authorList>
    </citation>
    <scope>NUCLEOTIDE SEQUENCE [LARGE SCALE GENOMIC DNA]</scope>
    <source>
        <strain evidence="2 3">D3C</strain>
    </source>
</reference>
<evidence type="ECO:0000313" key="2">
    <source>
        <dbReference type="EMBL" id="AJM91767.1"/>
    </source>
</evidence>
<proteinExistence type="predicted"/>
<keyword evidence="3" id="KW-1185">Reference proteome</keyword>
<dbReference type="InterPro" id="IPR012666">
    <property type="entry name" value="CbtA_put"/>
</dbReference>
<feature type="transmembrane region" description="Helical" evidence="1">
    <location>
        <begin position="216"/>
        <end position="236"/>
    </location>
</feature>
<keyword evidence="1" id="KW-0812">Transmembrane</keyword>
<reference evidence="2 3" key="3">
    <citation type="journal article" date="2019" name="Int. J. Syst. Evol. Microbiol.">
        <title>Nitrosopumilus adriaticus sp. nov. and Nitrosopumilus piranensis sp. nov., two ammonia-oxidizing archaea from the Adriatic Sea and members of the class Nitrososphaeria.</title>
        <authorList>
            <person name="Bayer B."/>
            <person name="Vojvoda J."/>
            <person name="Reinthaler T."/>
            <person name="Reyes C."/>
            <person name="Pinto M."/>
            <person name="Herndl G.J."/>
        </authorList>
    </citation>
    <scope>NUCLEOTIDE SEQUENCE [LARGE SCALE GENOMIC DNA]</scope>
    <source>
        <strain evidence="2 3">D3C</strain>
    </source>
</reference>
<dbReference type="STRING" id="1582439.NPIRD3C_0553"/>